<dbReference type="InterPro" id="IPR036390">
    <property type="entry name" value="WH_DNA-bd_sf"/>
</dbReference>
<gene>
    <name evidence="2" type="ORF">GCM10022236_20110</name>
</gene>
<dbReference type="EMBL" id="BAABAB010000014">
    <property type="protein sequence ID" value="GAA3617846.1"/>
    <property type="molecule type" value="Genomic_DNA"/>
</dbReference>
<dbReference type="InterPro" id="IPR036388">
    <property type="entry name" value="WH-like_DNA-bd_sf"/>
</dbReference>
<keyword evidence="3" id="KW-1185">Reference proteome</keyword>
<feature type="domain" description="HTH marR-type" evidence="1">
    <location>
        <begin position="30"/>
        <end position="129"/>
    </location>
</feature>
<proteinExistence type="predicted"/>
<evidence type="ECO:0000313" key="2">
    <source>
        <dbReference type="EMBL" id="GAA3617846.1"/>
    </source>
</evidence>
<comment type="caution">
    <text evidence="2">The sequence shown here is derived from an EMBL/GenBank/DDBJ whole genome shotgun (WGS) entry which is preliminary data.</text>
</comment>
<dbReference type="RefSeq" id="WP_344803988.1">
    <property type="nucleotide sequence ID" value="NZ_BAABAB010000014.1"/>
</dbReference>
<evidence type="ECO:0000313" key="3">
    <source>
        <dbReference type="Proteomes" id="UP001501490"/>
    </source>
</evidence>
<dbReference type="InterPro" id="IPR000835">
    <property type="entry name" value="HTH_MarR-typ"/>
</dbReference>
<accession>A0ABP6ZUM5</accession>
<dbReference type="Proteomes" id="UP001501490">
    <property type="component" value="Unassembled WGS sequence"/>
</dbReference>
<protein>
    <submittedName>
        <fullName evidence="2">MarR family winged helix-turn-helix transcriptional regulator</fullName>
    </submittedName>
</protein>
<organism evidence="2 3">
    <name type="scientific">Microlunatus ginsengisoli</name>
    <dbReference type="NCBI Taxonomy" id="363863"/>
    <lineage>
        <taxon>Bacteria</taxon>
        <taxon>Bacillati</taxon>
        <taxon>Actinomycetota</taxon>
        <taxon>Actinomycetes</taxon>
        <taxon>Propionibacteriales</taxon>
        <taxon>Propionibacteriaceae</taxon>
        <taxon>Microlunatus</taxon>
    </lineage>
</organism>
<dbReference type="SMART" id="SM00347">
    <property type="entry name" value="HTH_MARR"/>
    <property type="match status" value="1"/>
</dbReference>
<dbReference type="Pfam" id="PF12802">
    <property type="entry name" value="MarR_2"/>
    <property type="match status" value="1"/>
</dbReference>
<evidence type="ECO:0000259" key="1">
    <source>
        <dbReference type="SMART" id="SM00347"/>
    </source>
</evidence>
<dbReference type="SUPFAM" id="SSF46785">
    <property type="entry name" value="Winged helix' DNA-binding domain"/>
    <property type="match status" value="1"/>
</dbReference>
<sequence>MSDADGRPPLARLFAIAYRQLVDDLHRRLRQRGWHDVRPAYGFVLLAARDAPVTVTGLVELLGMTKQAASKLADAMVSGGYLQRGGAGEDARVRPFELSDHGRRLLHDVEQIYAELDALWAARIGADRLEQLRADLRAAVAGPDGALPAVRPLW</sequence>
<name>A0ABP6ZUM5_9ACTN</name>
<reference evidence="3" key="1">
    <citation type="journal article" date="2019" name="Int. J. Syst. Evol. Microbiol.">
        <title>The Global Catalogue of Microorganisms (GCM) 10K type strain sequencing project: providing services to taxonomists for standard genome sequencing and annotation.</title>
        <authorList>
            <consortium name="The Broad Institute Genomics Platform"/>
            <consortium name="The Broad Institute Genome Sequencing Center for Infectious Disease"/>
            <person name="Wu L."/>
            <person name="Ma J."/>
        </authorList>
    </citation>
    <scope>NUCLEOTIDE SEQUENCE [LARGE SCALE GENOMIC DNA]</scope>
    <source>
        <strain evidence="3">JCM 16929</strain>
    </source>
</reference>
<dbReference type="Gene3D" id="1.10.10.10">
    <property type="entry name" value="Winged helix-like DNA-binding domain superfamily/Winged helix DNA-binding domain"/>
    <property type="match status" value="1"/>
</dbReference>